<keyword evidence="4" id="KW-1185">Reference proteome</keyword>
<dbReference type="AlphaFoldDB" id="A0A6A5TWH3"/>
<evidence type="ECO:0000256" key="1">
    <source>
        <dbReference type="SAM" id="MobiDB-lite"/>
    </source>
</evidence>
<feature type="domain" description="PhoD-like phosphatase" evidence="2">
    <location>
        <begin position="371"/>
        <end position="437"/>
    </location>
</feature>
<feature type="region of interest" description="Disordered" evidence="1">
    <location>
        <begin position="308"/>
        <end position="333"/>
    </location>
</feature>
<dbReference type="GO" id="GO:0016020">
    <property type="term" value="C:membrane"/>
    <property type="evidence" value="ECO:0007669"/>
    <property type="project" value="TreeGrafter"/>
</dbReference>
<dbReference type="PANTHER" id="PTHR46689:SF3">
    <property type="entry name" value="PHOD-LIKE PHOSPHATASE DOMAIN-CONTAINING PROTEIN"/>
    <property type="match status" value="1"/>
</dbReference>
<feature type="domain" description="PhoD-like phosphatase" evidence="2">
    <location>
        <begin position="452"/>
        <end position="563"/>
    </location>
</feature>
<evidence type="ECO:0000259" key="2">
    <source>
        <dbReference type="Pfam" id="PF19050"/>
    </source>
</evidence>
<gene>
    <name evidence="3" type="ORF">CC80DRAFT_83386</name>
</gene>
<reference evidence="3" key="1">
    <citation type="journal article" date="2020" name="Stud. Mycol.">
        <title>101 Dothideomycetes genomes: a test case for predicting lifestyles and emergence of pathogens.</title>
        <authorList>
            <person name="Haridas S."/>
            <person name="Albert R."/>
            <person name="Binder M."/>
            <person name="Bloem J."/>
            <person name="Labutti K."/>
            <person name="Salamov A."/>
            <person name="Andreopoulos B."/>
            <person name="Baker S."/>
            <person name="Barry K."/>
            <person name="Bills G."/>
            <person name="Bluhm B."/>
            <person name="Cannon C."/>
            <person name="Castanera R."/>
            <person name="Culley D."/>
            <person name="Daum C."/>
            <person name="Ezra D."/>
            <person name="Gonzalez J."/>
            <person name="Henrissat B."/>
            <person name="Kuo A."/>
            <person name="Liang C."/>
            <person name="Lipzen A."/>
            <person name="Lutzoni F."/>
            <person name="Magnuson J."/>
            <person name="Mondo S."/>
            <person name="Nolan M."/>
            <person name="Ohm R."/>
            <person name="Pangilinan J."/>
            <person name="Park H.-J."/>
            <person name="Ramirez L."/>
            <person name="Alfaro M."/>
            <person name="Sun H."/>
            <person name="Tritt A."/>
            <person name="Yoshinaga Y."/>
            <person name="Zwiers L.-H."/>
            <person name="Turgeon B."/>
            <person name="Goodwin S."/>
            <person name="Spatafora J."/>
            <person name="Crous P."/>
            <person name="Grigoriev I."/>
        </authorList>
    </citation>
    <scope>NUCLEOTIDE SEQUENCE</scope>
    <source>
        <strain evidence="3">CBS 675.92</strain>
    </source>
</reference>
<sequence>MAETLHSHTDPSGAQGVGQGPQVVSTSKGLECIVGPLLNYRHMSNEQSGSPIWHGSVLIVTTPGQQDPHLTLSFAGAVNPAHKKVSSGVESRTIVGEKLYEDTNKGFWRFMINVPFQQFESKWQYDIQGLRYADESKARKSQVFAIPSASQSMRILFHSCNGFSVGTDIDAWSGPALWNDVLRMHAQKPFHVMLGGGDQIYNDGVRVDGPLAPWTAIGNPHKRREFPFGEQMRDECDEYYFQNYVRWYGQPPFSNANGQIPQVNIWDDHDIIDGFGSYTDRFMRCAVFRGIGGVAHKYYLLFQHHQAPPKSTYTTDAPSTTKVGPDGTPVDPEQLKGTFVKTDDLDDPSFIVGKKPGPYVEERSRSIYCQLGARIAFMGIDARTERTRHQVNYPETYTLLFDRLRKEFTANPNLKHLILLLGVPIAYPRLQWLENIFSSPLIAPIKFLNKRFGFGGNLFNKFDGSVDLLDDLDDHYTARQHKHERRELIHLLQQFSHRHSVRVTILGGDVHLAAVGRFYSNPKLGIPAEKDHRYMPNVVSSAITNKPPPQAVANLLAKRNKIHHLDHETDETLLEIFDRDPGHGNKTNGAANGGATNGAATNGDVKKKTSDTNHATMPSRNYAIICESHLDPMPTTSAAPPTAEAPPTSTANGEAAPAQTPAAPNPKSNPRKPIHIGEQGAGTAHPAANGLEATGLCGTYGLDVTLRVEISPSDREGHTDGYGFSIPGLEV</sequence>
<dbReference type="InterPro" id="IPR018946">
    <property type="entry name" value="PhoD-like_MPP"/>
</dbReference>
<feature type="region of interest" description="Disordered" evidence="1">
    <location>
        <begin position="1"/>
        <end position="22"/>
    </location>
</feature>
<evidence type="ECO:0000313" key="3">
    <source>
        <dbReference type="EMBL" id="KAF1955992.1"/>
    </source>
</evidence>
<dbReference type="Pfam" id="PF19050">
    <property type="entry name" value="PhoD_2"/>
    <property type="match status" value="3"/>
</dbReference>
<protein>
    <recommendedName>
        <fullName evidence="2">PhoD-like phosphatase domain-containing protein</fullName>
    </recommendedName>
</protein>
<name>A0A6A5TWH3_9PLEO</name>
<dbReference type="CDD" id="cd07389">
    <property type="entry name" value="MPP_PhoD"/>
    <property type="match status" value="1"/>
</dbReference>
<dbReference type="InterPro" id="IPR043904">
    <property type="entry name" value="PhoD_2-like"/>
</dbReference>
<feature type="compositionally biased region" description="Low complexity" evidence="1">
    <location>
        <begin position="634"/>
        <end position="666"/>
    </location>
</feature>
<proteinExistence type="predicted"/>
<feature type="compositionally biased region" description="Polar residues" evidence="1">
    <location>
        <begin position="309"/>
        <end position="322"/>
    </location>
</feature>
<dbReference type="EMBL" id="ML976993">
    <property type="protein sequence ID" value="KAF1955992.1"/>
    <property type="molecule type" value="Genomic_DNA"/>
</dbReference>
<evidence type="ECO:0000313" key="4">
    <source>
        <dbReference type="Proteomes" id="UP000800035"/>
    </source>
</evidence>
<dbReference type="InterPro" id="IPR038607">
    <property type="entry name" value="PhoD-like_sf"/>
</dbReference>
<accession>A0A6A5TWH3</accession>
<dbReference type="Gene3D" id="3.60.21.70">
    <property type="entry name" value="PhoD-like phosphatase"/>
    <property type="match status" value="1"/>
</dbReference>
<feature type="domain" description="PhoD-like phosphatase" evidence="2">
    <location>
        <begin position="149"/>
        <end position="306"/>
    </location>
</feature>
<dbReference type="PANTHER" id="PTHR46689">
    <property type="entry name" value="MEMBRANE PROTEIN, PUTATIVE-RELATED"/>
    <property type="match status" value="1"/>
</dbReference>
<dbReference type="OrthoDB" id="9999821at2759"/>
<feature type="region of interest" description="Disordered" evidence="1">
    <location>
        <begin position="631"/>
        <end position="687"/>
    </location>
</feature>
<organism evidence="3 4">
    <name type="scientific">Byssothecium circinans</name>
    <dbReference type="NCBI Taxonomy" id="147558"/>
    <lineage>
        <taxon>Eukaryota</taxon>
        <taxon>Fungi</taxon>
        <taxon>Dikarya</taxon>
        <taxon>Ascomycota</taxon>
        <taxon>Pezizomycotina</taxon>
        <taxon>Dothideomycetes</taxon>
        <taxon>Pleosporomycetidae</taxon>
        <taxon>Pleosporales</taxon>
        <taxon>Massarineae</taxon>
        <taxon>Massarinaceae</taxon>
        <taxon>Byssothecium</taxon>
    </lineage>
</organism>
<dbReference type="Proteomes" id="UP000800035">
    <property type="component" value="Unassembled WGS sequence"/>
</dbReference>
<feature type="region of interest" description="Disordered" evidence="1">
    <location>
        <begin position="577"/>
        <end position="619"/>
    </location>
</feature>